<dbReference type="SMART" id="SM00388">
    <property type="entry name" value="HisKA"/>
    <property type="match status" value="1"/>
</dbReference>
<dbReference type="PROSITE" id="PS50109">
    <property type="entry name" value="HIS_KIN"/>
    <property type="match status" value="1"/>
</dbReference>
<dbReference type="PANTHER" id="PTHR43047:SF72">
    <property type="entry name" value="OSMOSENSING HISTIDINE PROTEIN KINASE SLN1"/>
    <property type="match status" value="1"/>
</dbReference>
<dbReference type="SUPFAM" id="SSF48452">
    <property type="entry name" value="TPR-like"/>
    <property type="match status" value="1"/>
</dbReference>
<dbReference type="InterPro" id="IPR019734">
    <property type="entry name" value="TPR_rpt"/>
</dbReference>
<feature type="repeat" description="TPR" evidence="6">
    <location>
        <begin position="200"/>
        <end position="233"/>
    </location>
</feature>
<dbReference type="GO" id="GO:0005886">
    <property type="term" value="C:plasma membrane"/>
    <property type="evidence" value="ECO:0007669"/>
    <property type="project" value="TreeGrafter"/>
</dbReference>
<feature type="coiled-coil region" evidence="7">
    <location>
        <begin position="401"/>
        <end position="428"/>
    </location>
</feature>
<dbReference type="OrthoDB" id="9810447at2"/>
<dbReference type="InterPro" id="IPR036890">
    <property type="entry name" value="HATPase_C_sf"/>
</dbReference>
<proteinExistence type="predicted"/>
<gene>
    <name evidence="11" type="ORF">BD749_2950</name>
</gene>
<organism evidence="11 12">
    <name type="scientific">Pontibacter ramchanderi</name>
    <dbReference type="NCBI Taxonomy" id="1179743"/>
    <lineage>
        <taxon>Bacteria</taxon>
        <taxon>Pseudomonadati</taxon>
        <taxon>Bacteroidota</taxon>
        <taxon>Cytophagia</taxon>
        <taxon>Cytophagales</taxon>
        <taxon>Hymenobacteraceae</taxon>
        <taxon>Pontibacter</taxon>
    </lineage>
</organism>
<feature type="repeat" description="TPR" evidence="6">
    <location>
        <begin position="160"/>
        <end position="193"/>
    </location>
</feature>
<evidence type="ECO:0000256" key="2">
    <source>
        <dbReference type="ARBA" id="ARBA00012438"/>
    </source>
</evidence>
<feature type="domain" description="Histidine kinase" evidence="10">
    <location>
        <begin position="438"/>
        <end position="653"/>
    </location>
</feature>
<dbReference type="InterPro" id="IPR005467">
    <property type="entry name" value="His_kinase_dom"/>
</dbReference>
<dbReference type="SUPFAM" id="SSF55874">
    <property type="entry name" value="ATPase domain of HSP90 chaperone/DNA topoisomerase II/histidine kinase"/>
    <property type="match status" value="1"/>
</dbReference>
<keyword evidence="5 11" id="KW-0418">Kinase</keyword>
<evidence type="ECO:0000313" key="12">
    <source>
        <dbReference type="Proteomes" id="UP000233782"/>
    </source>
</evidence>
<feature type="transmembrane region" description="Helical" evidence="9">
    <location>
        <begin position="357"/>
        <end position="377"/>
    </location>
</feature>
<comment type="caution">
    <text evidence="11">The sequence shown here is derived from an EMBL/GenBank/DDBJ whole genome shotgun (WGS) entry which is preliminary data.</text>
</comment>
<feature type="repeat" description="TPR" evidence="6">
    <location>
        <begin position="120"/>
        <end position="153"/>
    </location>
</feature>
<evidence type="ECO:0000256" key="8">
    <source>
        <dbReference type="SAM" id="MobiDB-lite"/>
    </source>
</evidence>
<keyword evidence="7" id="KW-0175">Coiled coil</keyword>
<dbReference type="EC" id="2.7.13.3" evidence="2"/>
<dbReference type="InterPro" id="IPR003594">
    <property type="entry name" value="HATPase_dom"/>
</dbReference>
<evidence type="ECO:0000256" key="6">
    <source>
        <dbReference type="PROSITE-ProRule" id="PRU00339"/>
    </source>
</evidence>
<dbReference type="InterPro" id="IPR011990">
    <property type="entry name" value="TPR-like_helical_dom_sf"/>
</dbReference>
<dbReference type="SMART" id="SM00387">
    <property type="entry name" value="HATPase_c"/>
    <property type="match status" value="1"/>
</dbReference>
<keyword evidence="12" id="KW-1185">Reference proteome</keyword>
<dbReference type="Pfam" id="PF13424">
    <property type="entry name" value="TPR_12"/>
    <property type="match status" value="2"/>
</dbReference>
<feature type="region of interest" description="Disordered" evidence="8">
    <location>
        <begin position="653"/>
        <end position="677"/>
    </location>
</feature>
<dbReference type="PRINTS" id="PR00344">
    <property type="entry name" value="BCTRLSENSOR"/>
</dbReference>
<evidence type="ECO:0000259" key="10">
    <source>
        <dbReference type="PROSITE" id="PS50109"/>
    </source>
</evidence>
<dbReference type="InterPro" id="IPR004358">
    <property type="entry name" value="Sig_transdc_His_kin-like_C"/>
</dbReference>
<accession>A0A2N3U8N4</accession>
<feature type="compositionally biased region" description="Polar residues" evidence="8">
    <location>
        <begin position="661"/>
        <end position="671"/>
    </location>
</feature>
<keyword evidence="9" id="KW-1133">Transmembrane helix</keyword>
<dbReference type="Gene3D" id="1.25.40.10">
    <property type="entry name" value="Tetratricopeptide repeat domain"/>
    <property type="match status" value="1"/>
</dbReference>
<evidence type="ECO:0000256" key="1">
    <source>
        <dbReference type="ARBA" id="ARBA00000085"/>
    </source>
</evidence>
<dbReference type="PANTHER" id="PTHR43047">
    <property type="entry name" value="TWO-COMPONENT HISTIDINE PROTEIN KINASE"/>
    <property type="match status" value="1"/>
</dbReference>
<evidence type="ECO:0000256" key="7">
    <source>
        <dbReference type="SAM" id="Coils"/>
    </source>
</evidence>
<keyword evidence="6" id="KW-0802">TPR repeat</keyword>
<feature type="repeat" description="TPR" evidence="6">
    <location>
        <begin position="80"/>
        <end position="113"/>
    </location>
</feature>
<dbReference type="GO" id="GO:0009927">
    <property type="term" value="F:histidine phosphotransfer kinase activity"/>
    <property type="evidence" value="ECO:0007669"/>
    <property type="project" value="TreeGrafter"/>
</dbReference>
<evidence type="ECO:0000256" key="5">
    <source>
        <dbReference type="ARBA" id="ARBA00022777"/>
    </source>
</evidence>
<dbReference type="Pfam" id="PF02518">
    <property type="entry name" value="HATPase_c"/>
    <property type="match status" value="1"/>
</dbReference>
<dbReference type="AlphaFoldDB" id="A0A2N3U8N4"/>
<reference evidence="11 12" key="1">
    <citation type="submission" date="2017-12" db="EMBL/GenBank/DDBJ databases">
        <title>Genomic Encyclopedia of Type Strains, Phase III (KMG-III): the genomes of soil and plant-associated and newly described type strains.</title>
        <authorList>
            <person name="Whitman W."/>
        </authorList>
    </citation>
    <scope>NUCLEOTIDE SEQUENCE [LARGE SCALE GENOMIC DNA]</scope>
    <source>
        <strain evidence="11 12">LP43</strain>
    </source>
</reference>
<dbReference type="Gene3D" id="3.30.565.10">
    <property type="entry name" value="Histidine kinase-like ATPase, C-terminal domain"/>
    <property type="match status" value="1"/>
</dbReference>
<dbReference type="EMBL" id="PJMU01000003">
    <property type="protein sequence ID" value="PKV63111.1"/>
    <property type="molecule type" value="Genomic_DNA"/>
</dbReference>
<dbReference type="InterPro" id="IPR003661">
    <property type="entry name" value="HisK_dim/P_dom"/>
</dbReference>
<dbReference type="SUPFAM" id="SSF47384">
    <property type="entry name" value="Homodimeric domain of signal transducing histidine kinase"/>
    <property type="match status" value="1"/>
</dbReference>
<sequence>MLLLFLGRLFFLITLTQPQQKVLIQDLRTELDRTEDVKRKVELYCELSKAHNSINPKTTISYGNKAVALAKEAGDDKLLAQAYNETGSGHYLLGDIDKAVQFYYKALRIREKLGDPSDLSASYNNIGNVYADQNNHKEALPLYKKSLSLATTAQDTLRIGSALSNIGGVYLDQGKYDLALVYYREALPIQEKLDDKQGILISLINIGDAYNGKNDYQTALSYFNKAHQIANDLGSSHDEVYVLRGKAESYLKAGKYEKALDNALASMELAKAYEGKYVLKENAAILDRIYTAMGNYELAHYYLTLHTSYSDSLHNERAADRIAQERVKYETAQKDKENLLLRAEQELNLRKLEQRSIVQYFTVALLLLVCAVAYVFFRGRQHQSRINKLLTQKNELIMHKNEALNQHQKALTEQAEQLNIQKEKLTQLNTIKDKLFSVIAHDLRGPLVALKGLLHVMAMGKVPADKQEGLFNSLVKGQQNVLWMLDNLFDWARAQMEGFEVDPKPLPLRELADENIRLLQPVAGSKEVALNNTIDPSLVGSADKEMIRLVLRNLISNGIKFCKAGDTVTLSARIHENQVLVSVKDTGIGMTAEVQQKLFGGGSYSSRGTANEKGSGLGLALCKDFVEHNGGSIWVESAPGMGSTFMFTLPCPAKPDEEDNTTPQHLSQKETAQLELA</sequence>
<name>A0A2N3U8N4_9BACT</name>
<dbReference type="CDD" id="cd00082">
    <property type="entry name" value="HisKA"/>
    <property type="match status" value="1"/>
</dbReference>
<dbReference type="PROSITE" id="PS50005">
    <property type="entry name" value="TPR"/>
    <property type="match status" value="4"/>
</dbReference>
<keyword evidence="3" id="KW-0597">Phosphoprotein</keyword>
<protein>
    <recommendedName>
        <fullName evidence="2">histidine kinase</fullName>
        <ecNumber evidence="2">2.7.13.3</ecNumber>
    </recommendedName>
</protein>
<dbReference type="InterPro" id="IPR036097">
    <property type="entry name" value="HisK_dim/P_sf"/>
</dbReference>
<dbReference type="Proteomes" id="UP000233782">
    <property type="component" value="Unassembled WGS sequence"/>
</dbReference>
<comment type="catalytic activity">
    <reaction evidence="1">
        <text>ATP + protein L-histidine = ADP + protein N-phospho-L-histidine.</text>
        <dbReference type="EC" id="2.7.13.3"/>
    </reaction>
</comment>
<evidence type="ECO:0000256" key="3">
    <source>
        <dbReference type="ARBA" id="ARBA00022553"/>
    </source>
</evidence>
<evidence type="ECO:0000256" key="9">
    <source>
        <dbReference type="SAM" id="Phobius"/>
    </source>
</evidence>
<feature type="coiled-coil region" evidence="7">
    <location>
        <begin position="315"/>
        <end position="349"/>
    </location>
</feature>
<keyword evidence="9" id="KW-0812">Transmembrane</keyword>
<dbReference type="SMART" id="SM00028">
    <property type="entry name" value="TPR"/>
    <property type="match status" value="5"/>
</dbReference>
<dbReference type="GO" id="GO:0000155">
    <property type="term" value="F:phosphorelay sensor kinase activity"/>
    <property type="evidence" value="ECO:0007669"/>
    <property type="project" value="InterPro"/>
</dbReference>
<evidence type="ECO:0000313" key="11">
    <source>
        <dbReference type="EMBL" id="PKV63111.1"/>
    </source>
</evidence>
<keyword evidence="9" id="KW-0472">Membrane</keyword>
<evidence type="ECO:0000256" key="4">
    <source>
        <dbReference type="ARBA" id="ARBA00022679"/>
    </source>
</evidence>
<keyword evidence="4" id="KW-0808">Transferase</keyword>
<dbReference type="Gene3D" id="1.10.287.130">
    <property type="match status" value="1"/>
</dbReference>